<evidence type="ECO:0000256" key="1">
    <source>
        <dbReference type="ARBA" id="ARBA00022552"/>
    </source>
</evidence>
<name>A0A829BN61_STRMG</name>
<dbReference type="SMART" id="SM00535">
    <property type="entry name" value="RIBOc"/>
    <property type="match status" value="1"/>
</dbReference>
<keyword evidence="5" id="KW-0963">Cytoplasm</keyword>
<dbReference type="Pfam" id="PF00636">
    <property type="entry name" value="Ribonuclease_3"/>
    <property type="match status" value="1"/>
</dbReference>
<comment type="subcellular location">
    <subcellularLocation>
        <location evidence="5">Cytoplasm</location>
    </subcellularLocation>
</comment>
<reference evidence="7 8" key="1">
    <citation type="journal article" date="2013" name="Mol. Biol. Evol.">
        <title>Evolutionary and population genomics of the cavity causing bacteria Streptococcus mutans.</title>
        <authorList>
            <person name="Cornejo O.E."/>
            <person name="Lefebure T."/>
            <person name="Pavinski Bitar P.D."/>
            <person name="Lang P."/>
            <person name="Richards V.P."/>
            <person name="Eilertson K."/>
            <person name="Do T."/>
            <person name="Beighton D."/>
            <person name="Zeng L."/>
            <person name="Ahn S.J."/>
            <person name="Burne R.A."/>
            <person name="Siepel A."/>
            <person name="Bustamante C.D."/>
            <person name="Stanhope M.J."/>
        </authorList>
    </citation>
    <scope>NUCLEOTIDE SEQUENCE [LARGE SCALE GENOMIC DNA]</scope>
    <source>
        <strain evidence="7 8">SM6</strain>
    </source>
</reference>
<keyword evidence="3 5" id="KW-0255">Endonuclease</keyword>
<dbReference type="HAMAP" id="MF_01468">
    <property type="entry name" value="RNase_Mini_III"/>
    <property type="match status" value="1"/>
</dbReference>
<dbReference type="InterPro" id="IPR036389">
    <property type="entry name" value="RNase_III_sf"/>
</dbReference>
<organism evidence="7 8">
    <name type="scientific">Streptococcus mutans SM6</name>
    <dbReference type="NCBI Taxonomy" id="857119"/>
    <lineage>
        <taxon>Bacteria</taxon>
        <taxon>Bacillati</taxon>
        <taxon>Bacillota</taxon>
        <taxon>Bacilli</taxon>
        <taxon>Lactobacillales</taxon>
        <taxon>Streptococcaceae</taxon>
        <taxon>Streptococcus</taxon>
    </lineage>
</organism>
<evidence type="ECO:0000259" key="6">
    <source>
        <dbReference type="SMART" id="SM00535"/>
    </source>
</evidence>
<keyword evidence="5" id="KW-0699">rRNA-binding</keyword>
<comment type="caution">
    <text evidence="7">The sequence shown here is derived from an EMBL/GenBank/DDBJ whole genome shotgun (WGS) entry which is preliminary data.</text>
</comment>
<proteinExistence type="inferred from homology"/>
<keyword evidence="2 5" id="KW-0540">Nuclease</keyword>
<dbReference type="PANTHER" id="PTHR34276">
    <property type="entry name" value="MINI-RIBONUCLEASE 3"/>
    <property type="match status" value="1"/>
</dbReference>
<evidence type="ECO:0000256" key="3">
    <source>
        <dbReference type="ARBA" id="ARBA00022759"/>
    </source>
</evidence>
<dbReference type="Gene3D" id="1.10.1520.10">
    <property type="entry name" value="Ribonuclease III domain"/>
    <property type="match status" value="1"/>
</dbReference>
<dbReference type="InterPro" id="IPR000999">
    <property type="entry name" value="RNase_III_dom"/>
</dbReference>
<dbReference type="EC" id="3.1.26.-" evidence="5"/>
<comment type="function">
    <text evidence="5">Involved in correct processing of both the 5' and 3' ends of 23S rRNA precursor. Processes 30S rRNA precursor transcript even in absence of ribonuclease 3 (Rnc); Rnc processes 30S rRNA into smaller rRNA precursors.</text>
</comment>
<dbReference type="AlphaFoldDB" id="A0A829BN61"/>
<comment type="cofactor">
    <cofactor evidence="5">
        <name>Mg(2+)</name>
        <dbReference type="ChEBI" id="CHEBI:18420"/>
    </cofactor>
</comment>
<keyword evidence="5" id="KW-0460">Magnesium</keyword>
<comment type="similarity">
    <text evidence="5">Belongs to the MrnC RNase family.</text>
</comment>
<dbReference type="GO" id="GO:0005737">
    <property type="term" value="C:cytoplasm"/>
    <property type="evidence" value="ECO:0007669"/>
    <property type="project" value="UniProtKB-SubCell"/>
</dbReference>
<keyword evidence="4 5" id="KW-0378">Hydrolase</keyword>
<dbReference type="Proteomes" id="UP000011676">
    <property type="component" value="Unassembled WGS sequence"/>
</dbReference>
<keyword evidence="5" id="KW-0694">RNA-binding</keyword>
<dbReference type="InterPro" id="IPR008226">
    <property type="entry name" value="Mini3_fam"/>
</dbReference>
<dbReference type="RefSeq" id="WP_002296204.1">
    <property type="nucleotide sequence ID" value="NZ_AHSR01000015.1"/>
</dbReference>
<evidence type="ECO:0000313" key="7">
    <source>
        <dbReference type="EMBL" id="EMC24721.1"/>
    </source>
</evidence>
<dbReference type="GO" id="GO:0019843">
    <property type="term" value="F:rRNA binding"/>
    <property type="evidence" value="ECO:0007669"/>
    <property type="project" value="UniProtKB-UniRule"/>
</dbReference>
<feature type="active site" evidence="5">
    <location>
        <position position="20"/>
    </location>
</feature>
<accession>A0A829BN61</accession>
<protein>
    <recommendedName>
        <fullName evidence="5">Mini-ribonuclease 3</fullName>
        <shortName evidence="5">Mini-3</shortName>
        <shortName evidence="5">Mini-RNase 3</shortName>
        <ecNumber evidence="5">3.1.26.-</ecNumber>
    </recommendedName>
    <alternativeName>
        <fullName evidence="5">Mini-RNase III</fullName>
        <shortName evidence="5">Mini-III</shortName>
    </alternativeName>
</protein>
<dbReference type="PANTHER" id="PTHR34276:SF1">
    <property type="entry name" value="MINI-RIBONUCLEASE 3"/>
    <property type="match status" value="1"/>
</dbReference>
<dbReference type="SUPFAM" id="SSF69065">
    <property type="entry name" value="RNase III domain-like"/>
    <property type="match status" value="1"/>
</dbReference>
<dbReference type="EMBL" id="AHSR01000015">
    <property type="protein sequence ID" value="EMC24721.1"/>
    <property type="molecule type" value="Genomic_DNA"/>
</dbReference>
<keyword evidence="1 5" id="KW-0698">rRNA processing</keyword>
<dbReference type="GO" id="GO:0006364">
    <property type="term" value="P:rRNA processing"/>
    <property type="evidence" value="ECO:0007669"/>
    <property type="project" value="UniProtKB-UniRule"/>
</dbReference>
<dbReference type="GO" id="GO:0004525">
    <property type="term" value="F:ribonuclease III activity"/>
    <property type="evidence" value="ECO:0007669"/>
    <property type="project" value="InterPro"/>
</dbReference>
<evidence type="ECO:0000256" key="5">
    <source>
        <dbReference type="HAMAP-Rule" id="MF_01468"/>
    </source>
</evidence>
<evidence type="ECO:0000256" key="4">
    <source>
        <dbReference type="ARBA" id="ARBA00022801"/>
    </source>
</evidence>
<evidence type="ECO:0000256" key="2">
    <source>
        <dbReference type="ARBA" id="ARBA00022722"/>
    </source>
</evidence>
<keyword evidence="5" id="KW-0690">Ribosome biogenesis</keyword>
<evidence type="ECO:0000313" key="8">
    <source>
        <dbReference type="Proteomes" id="UP000011676"/>
    </source>
</evidence>
<gene>
    <name evidence="5" type="primary">mrnC</name>
    <name evidence="7" type="ORF">SMU82_03706</name>
</gene>
<feature type="domain" description="RNase III" evidence="6">
    <location>
        <begin position="1"/>
        <end position="135"/>
    </location>
</feature>
<comment type="subunit">
    <text evidence="5">Homodimer.</text>
</comment>
<sequence>MTRSVDVNLINGIALAFEGDAIYSTYIRKHLIFQGLTKPNQLHRKTTRYVSAKAQAMLITKMLEAQLLSEKEEDIYRRGRNADSHTKAKNTDVVTYKMSTGFEAVMGYLHMTEQIERLEELIDWCIQTVENEYSELNKG</sequence>
<dbReference type="PIRSF" id="PIRSF005520">
    <property type="entry name" value="UCP005520"/>
    <property type="match status" value="1"/>
</dbReference>